<feature type="compositionally biased region" description="Basic and acidic residues" evidence="4">
    <location>
        <begin position="203"/>
        <end position="218"/>
    </location>
</feature>
<name>H5S8P0_9BACT</name>
<proteinExistence type="predicted"/>
<dbReference type="InterPro" id="IPR013324">
    <property type="entry name" value="RNA_pol_sigma_r3/r4-like"/>
</dbReference>
<reference evidence="6" key="1">
    <citation type="journal article" date="2005" name="Environ. Microbiol.">
        <title>Genetic and functional properties of uncultivated thermophilic crenarchaeotes from a subsurface gold mine as revealed by analysis of genome fragments.</title>
        <authorList>
            <person name="Nunoura T."/>
            <person name="Hirayama H."/>
            <person name="Takami H."/>
            <person name="Oida H."/>
            <person name="Nishi S."/>
            <person name="Shimamura S."/>
            <person name="Suzuki Y."/>
            <person name="Inagaki F."/>
            <person name="Takai K."/>
            <person name="Nealson K.H."/>
            <person name="Horikoshi K."/>
        </authorList>
    </citation>
    <scope>NUCLEOTIDE SEQUENCE</scope>
</reference>
<sequence>MEEPDRACCPRGQPLSEQQWKELIDAGRALKPILWRRWRRFRSSIEDAVAEAVMNVAAKVMKGAVDYPPTFNARLEALSQEATTFLKREKRHCLREAPSELRSDADTAPHSHNPERGLIIALDVQAAISKLSPKLRQAVDMVYLHDQSLTQAAKEIGCTANTLKQRLLRARNKLKTLLDDYAPRGGGGGDTSNPKNSISDGSDPPHDSADHSNSQVHE</sequence>
<dbReference type="AlphaFoldDB" id="H5S8P0"/>
<evidence type="ECO:0000256" key="4">
    <source>
        <dbReference type="SAM" id="MobiDB-lite"/>
    </source>
</evidence>
<feature type="region of interest" description="Disordered" evidence="4">
    <location>
        <begin position="179"/>
        <end position="218"/>
    </location>
</feature>
<dbReference type="EMBL" id="AP011630">
    <property type="protein sequence ID" value="BAL52526.1"/>
    <property type="molecule type" value="Genomic_DNA"/>
</dbReference>
<organism evidence="6">
    <name type="scientific">uncultured Bacteroidota bacterium</name>
    <dbReference type="NCBI Taxonomy" id="152509"/>
    <lineage>
        <taxon>Bacteria</taxon>
        <taxon>Pseudomonadati</taxon>
        <taxon>Bacteroidota</taxon>
        <taxon>environmental samples</taxon>
    </lineage>
</organism>
<keyword evidence="3" id="KW-0804">Transcription</keyword>
<dbReference type="PANTHER" id="PTHR43133">
    <property type="entry name" value="RNA POLYMERASE ECF-TYPE SIGMA FACTO"/>
    <property type="match status" value="1"/>
</dbReference>
<evidence type="ECO:0000259" key="5">
    <source>
        <dbReference type="Pfam" id="PF08281"/>
    </source>
</evidence>
<accession>H5S8P0</accession>
<dbReference type="GO" id="GO:0006352">
    <property type="term" value="P:DNA-templated transcription initiation"/>
    <property type="evidence" value="ECO:0007669"/>
    <property type="project" value="InterPro"/>
</dbReference>
<dbReference type="InterPro" id="IPR014284">
    <property type="entry name" value="RNA_pol_sigma-70_dom"/>
</dbReference>
<keyword evidence="2" id="KW-0731">Sigma factor</keyword>
<dbReference type="SUPFAM" id="SSF88659">
    <property type="entry name" value="Sigma3 and sigma4 domains of RNA polymerase sigma factors"/>
    <property type="match status" value="1"/>
</dbReference>
<keyword evidence="1" id="KW-0805">Transcription regulation</keyword>
<reference evidence="6" key="2">
    <citation type="journal article" date="2012" name="PLoS ONE">
        <title>A Deeply Branching Thermophilic Bacterium with an Ancient Acetyl-CoA Pathway Dominates a Subsurface Ecosystem.</title>
        <authorList>
            <person name="Takami H."/>
            <person name="Noguchi H."/>
            <person name="Takaki Y."/>
            <person name="Uchiyama I."/>
            <person name="Toyoda A."/>
            <person name="Nishi S."/>
            <person name="Chee G.-J."/>
            <person name="Arai W."/>
            <person name="Nunoura T."/>
            <person name="Itoh T."/>
            <person name="Hattori M."/>
            <person name="Takai K."/>
        </authorList>
    </citation>
    <scope>NUCLEOTIDE SEQUENCE</scope>
</reference>
<dbReference type="Gene3D" id="1.10.10.10">
    <property type="entry name" value="Winged helix-like DNA-binding domain superfamily/Winged helix DNA-binding domain"/>
    <property type="match status" value="1"/>
</dbReference>
<dbReference type="InterPro" id="IPR036388">
    <property type="entry name" value="WH-like_DNA-bd_sf"/>
</dbReference>
<dbReference type="CDD" id="cd06171">
    <property type="entry name" value="Sigma70_r4"/>
    <property type="match status" value="1"/>
</dbReference>
<dbReference type="GO" id="GO:0003677">
    <property type="term" value="F:DNA binding"/>
    <property type="evidence" value="ECO:0007669"/>
    <property type="project" value="InterPro"/>
</dbReference>
<evidence type="ECO:0000256" key="1">
    <source>
        <dbReference type="ARBA" id="ARBA00023015"/>
    </source>
</evidence>
<gene>
    <name evidence="6" type="ORF">HGMM_F01E03C27</name>
</gene>
<protein>
    <submittedName>
        <fullName evidence="6">RNA polymerase sigma-70 factor, ECF subfamily</fullName>
    </submittedName>
</protein>
<dbReference type="GO" id="GO:0016987">
    <property type="term" value="F:sigma factor activity"/>
    <property type="evidence" value="ECO:0007669"/>
    <property type="project" value="UniProtKB-KW"/>
</dbReference>
<dbReference type="PANTHER" id="PTHR43133:SF32">
    <property type="entry name" value="BLR3042 PROTEIN"/>
    <property type="match status" value="1"/>
</dbReference>
<dbReference type="InterPro" id="IPR013249">
    <property type="entry name" value="RNA_pol_sigma70_r4_t2"/>
</dbReference>
<evidence type="ECO:0000313" key="6">
    <source>
        <dbReference type="EMBL" id="BAL52526.1"/>
    </source>
</evidence>
<feature type="domain" description="RNA polymerase sigma factor 70 region 4 type 2" evidence="5">
    <location>
        <begin position="123"/>
        <end position="174"/>
    </location>
</feature>
<dbReference type="Pfam" id="PF08281">
    <property type="entry name" value="Sigma70_r4_2"/>
    <property type="match status" value="1"/>
</dbReference>
<feature type="compositionally biased region" description="Polar residues" evidence="4">
    <location>
        <begin position="191"/>
        <end position="200"/>
    </location>
</feature>
<evidence type="ECO:0000256" key="3">
    <source>
        <dbReference type="ARBA" id="ARBA00023163"/>
    </source>
</evidence>
<evidence type="ECO:0000256" key="2">
    <source>
        <dbReference type="ARBA" id="ARBA00023082"/>
    </source>
</evidence>
<dbReference type="NCBIfam" id="TIGR02937">
    <property type="entry name" value="sigma70-ECF"/>
    <property type="match status" value="1"/>
</dbReference>
<dbReference type="InterPro" id="IPR039425">
    <property type="entry name" value="RNA_pol_sigma-70-like"/>
</dbReference>